<dbReference type="SUPFAM" id="SSF63411">
    <property type="entry name" value="LuxS/MPP-like metallohydrolase"/>
    <property type="match status" value="4"/>
</dbReference>
<dbReference type="InterPro" id="IPR011249">
    <property type="entry name" value="Metalloenz_LuxS/M16"/>
</dbReference>
<sequence length="1000" mass="115332">MSLLFKYSSPSTKNNILLATAKSFCPFLLTRHKYHMSTYIDHKLDFKKPCLDDRNYRFIQLPNNLKALLIQDPETDKAAAALDVNVGAFEDPENLPGLAHFCEHLLFMGSAKFPNENEYSSYLSKHGGHSNAYTGSQNTNYFFQVNYENLHGALDRFSGFFTCPLFNQNSTDKEINAVDSENKKNLQNDLWRLYQLDKSLTNPEHPYHKFSTGNLKTLGEIPKSQNLDIREELLNYYNNSYSANLMKLCVLGREDLDTLSEWVYDLFKDVKNHGDRPPPSYKSVMLTPDYLMKIIRAKPVKDLKKVEVTFAVPDMDLNWESKPDHYISHLIGHEGSGSLLSYLKSLGWANELSAGAHSVSTDNACFSVDIELTDKGLEHYEDVVLSIFQYLQMLRNDLPQEWIYNELKDISEANFKFKQKENPASTVSSLAKALEKEYIPVDNILGTSLLRKFEPSLITDYLQHLRPENSRITLISQNVKTDLKEKWYGTEYSVCDYPTELLKRIKSPGLNAHLHLPRPNEFISTNFSVEKLDNIQPLDEPLLLKNDSQSKLWYKKDDRFWVPRGHIYVSLKLPHTFASSVNSVLTTLYVELVNDHLKDLEYDAQVASLHVSFRKTNQGIDISLSGYNEKLTILLTRFLEGICNFSPSEERFKVFQRRVIQKLNNRMYDVPYSQISDVFNSLVNERSWTILEKLEVVEQLSFEHLKSFIPTIYEQFYYESLVHGNFSYDVAMEIDNLVRMLIPNQIMHSQVRNSRLRSYVIPQGKTYRYEQSLADTKNVNSCIQHITQFGVYSEELSAKATLFAQLIDEPAFNTLRTKEQLGYVVFSSALNTHGTVNLRLLIQSERDSAYLEHRIDNFLVNYGKALEEMSDTEFERHKTALCKTLLQKFKNIREENSRFTTAIFLGDYNYLNKERKASIVEKLTKKDMIEFHKKFVTSEDAPKLVVHLKSQVSDPAKSVNDLVANYPTGELITDIGEFKSRLFVAPVRQPIKSFAVAPKL</sequence>
<reference evidence="13" key="1">
    <citation type="submission" date="2016-03" db="EMBL/GenBank/DDBJ databases">
        <authorList>
            <person name="Devillers H."/>
        </authorList>
    </citation>
    <scope>NUCLEOTIDE SEQUENCE [LARGE SCALE GENOMIC DNA]</scope>
</reference>
<keyword evidence="3" id="KW-0479">Metal-binding</keyword>
<proteinExistence type="inferred from homology"/>
<dbReference type="STRING" id="4955.A0A1G4MD72"/>
<keyword evidence="13" id="KW-1185">Reference proteome</keyword>
<dbReference type="OrthoDB" id="952271at2759"/>
<dbReference type="AlphaFoldDB" id="A0A1G4MD72"/>
<dbReference type="InterPro" id="IPR007863">
    <property type="entry name" value="Peptidase_M16_C"/>
</dbReference>
<dbReference type="Pfam" id="PF00675">
    <property type="entry name" value="Peptidase_M16"/>
    <property type="match status" value="1"/>
</dbReference>
<feature type="domain" description="Coenzyme PQQ synthesis protein F-like C-terminal lobe" evidence="11">
    <location>
        <begin position="802"/>
        <end position="899"/>
    </location>
</feature>
<feature type="domain" description="Peptidase M16 N-terminal" evidence="8">
    <location>
        <begin position="67"/>
        <end position="204"/>
    </location>
</feature>
<evidence type="ECO:0000256" key="4">
    <source>
        <dbReference type="ARBA" id="ARBA00022801"/>
    </source>
</evidence>
<comment type="similarity">
    <text evidence="1 7">Belongs to the peptidase M16 family.</text>
</comment>
<dbReference type="GO" id="GO:0005739">
    <property type="term" value="C:mitochondrion"/>
    <property type="evidence" value="ECO:0007669"/>
    <property type="project" value="TreeGrafter"/>
</dbReference>
<dbReference type="GO" id="GO:0043171">
    <property type="term" value="P:peptide catabolic process"/>
    <property type="evidence" value="ECO:0007669"/>
    <property type="project" value="TreeGrafter"/>
</dbReference>
<dbReference type="GO" id="GO:0004222">
    <property type="term" value="F:metalloendopeptidase activity"/>
    <property type="evidence" value="ECO:0007669"/>
    <property type="project" value="InterPro"/>
</dbReference>
<evidence type="ECO:0000256" key="6">
    <source>
        <dbReference type="ARBA" id="ARBA00023049"/>
    </source>
</evidence>
<evidence type="ECO:0000256" key="1">
    <source>
        <dbReference type="ARBA" id="ARBA00007261"/>
    </source>
</evidence>
<dbReference type="OMA" id="WIFDEMK"/>
<evidence type="ECO:0000256" key="5">
    <source>
        <dbReference type="ARBA" id="ARBA00022833"/>
    </source>
</evidence>
<evidence type="ECO:0000256" key="2">
    <source>
        <dbReference type="ARBA" id="ARBA00022670"/>
    </source>
</evidence>
<dbReference type="FunFam" id="3.30.830.10:FF:000003">
    <property type="entry name" value="Insulin-degrading enzyme"/>
    <property type="match status" value="1"/>
</dbReference>
<evidence type="ECO:0000313" key="13">
    <source>
        <dbReference type="Proteomes" id="UP000190831"/>
    </source>
</evidence>
<dbReference type="PANTHER" id="PTHR43690:SF18">
    <property type="entry name" value="INSULIN-DEGRADING ENZYME-RELATED"/>
    <property type="match status" value="1"/>
</dbReference>
<keyword evidence="5" id="KW-0862">Zinc</keyword>
<keyword evidence="4" id="KW-0378">Hydrolase</keyword>
<evidence type="ECO:0000259" key="9">
    <source>
        <dbReference type="Pfam" id="PF05193"/>
    </source>
</evidence>
<dbReference type="InterPro" id="IPR032632">
    <property type="entry name" value="Peptidase_M16_M"/>
</dbReference>
<evidence type="ECO:0000313" key="12">
    <source>
        <dbReference type="EMBL" id="SCW01809.1"/>
    </source>
</evidence>
<evidence type="ECO:0000259" key="8">
    <source>
        <dbReference type="Pfam" id="PF00675"/>
    </source>
</evidence>
<organism evidence="12 13">
    <name type="scientific">Lachancea fermentati</name>
    <name type="common">Zygosaccharomyces fermentati</name>
    <dbReference type="NCBI Taxonomy" id="4955"/>
    <lineage>
        <taxon>Eukaryota</taxon>
        <taxon>Fungi</taxon>
        <taxon>Dikarya</taxon>
        <taxon>Ascomycota</taxon>
        <taxon>Saccharomycotina</taxon>
        <taxon>Saccharomycetes</taxon>
        <taxon>Saccharomycetales</taxon>
        <taxon>Saccharomycetaceae</taxon>
        <taxon>Lachancea</taxon>
    </lineage>
</organism>
<dbReference type="Pfam" id="PF05193">
    <property type="entry name" value="Peptidase_M16_C"/>
    <property type="match status" value="1"/>
</dbReference>
<protein>
    <submittedName>
        <fullName evidence="12">LAFE_0E07734g1_1</fullName>
    </submittedName>
</protein>
<dbReference type="GO" id="GO:0046872">
    <property type="term" value="F:metal ion binding"/>
    <property type="evidence" value="ECO:0007669"/>
    <property type="project" value="UniProtKB-KW"/>
</dbReference>
<dbReference type="EMBL" id="LT598488">
    <property type="protein sequence ID" value="SCW01809.1"/>
    <property type="molecule type" value="Genomic_DNA"/>
</dbReference>
<accession>A0A1G4MD72</accession>
<keyword evidence="6" id="KW-0482">Metalloprotease</keyword>
<dbReference type="GO" id="GO:0005829">
    <property type="term" value="C:cytosol"/>
    <property type="evidence" value="ECO:0007669"/>
    <property type="project" value="TreeGrafter"/>
</dbReference>
<name>A0A1G4MD72_LACFM</name>
<dbReference type="Pfam" id="PF16187">
    <property type="entry name" value="Peptidase_M16_M"/>
    <property type="match status" value="1"/>
</dbReference>
<dbReference type="InterPro" id="IPR050626">
    <property type="entry name" value="Peptidase_M16"/>
</dbReference>
<keyword evidence="2" id="KW-0645">Protease</keyword>
<dbReference type="GO" id="GO:0051603">
    <property type="term" value="P:proteolysis involved in protein catabolic process"/>
    <property type="evidence" value="ECO:0007669"/>
    <property type="project" value="TreeGrafter"/>
</dbReference>
<dbReference type="Proteomes" id="UP000190831">
    <property type="component" value="Chromosome E"/>
</dbReference>
<evidence type="ECO:0000259" key="10">
    <source>
        <dbReference type="Pfam" id="PF16187"/>
    </source>
</evidence>
<dbReference type="Gene3D" id="3.30.830.10">
    <property type="entry name" value="Metalloenzyme, LuxS/M16 peptidase-like"/>
    <property type="match status" value="4"/>
</dbReference>
<feature type="domain" description="Peptidase M16 middle/third" evidence="10">
    <location>
        <begin position="415"/>
        <end position="695"/>
    </location>
</feature>
<evidence type="ECO:0000259" key="11">
    <source>
        <dbReference type="Pfam" id="PF22456"/>
    </source>
</evidence>
<dbReference type="InterPro" id="IPR001431">
    <property type="entry name" value="Pept_M16_Zn_BS"/>
</dbReference>
<dbReference type="PANTHER" id="PTHR43690">
    <property type="entry name" value="NARDILYSIN"/>
    <property type="match status" value="1"/>
</dbReference>
<evidence type="ECO:0000256" key="3">
    <source>
        <dbReference type="ARBA" id="ARBA00022723"/>
    </source>
</evidence>
<dbReference type="PROSITE" id="PS00143">
    <property type="entry name" value="INSULINASE"/>
    <property type="match status" value="1"/>
</dbReference>
<dbReference type="FunFam" id="3.30.830.10:FF:000005">
    <property type="entry name" value="nardilysin isoform X1"/>
    <property type="match status" value="1"/>
</dbReference>
<evidence type="ECO:0000256" key="7">
    <source>
        <dbReference type="RuleBase" id="RU004447"/>
    </source>
</evidence>
<dbReference type="FunFam" id="3.30.830.10:FF:000004">
    <property type="entry name" value="Putative insulin-degrading enzyme"/>
    <property type="match status" value="1"/>
</dbReference>
<dbReference type="InterPro" id="IPR054734">
    <property type="entry name" value="PqqF-like_C_4"/>
</dbReference>
<feature type="domain" description="Peptidase M16 C-terminal" evidence="9">
    <location>
        <begin position="230"/>
        <end position="409"/>
    </location>
</feature>
<gene>
    <name evidence="12" type="ORF">LAFE_0E07734G</name>
</gene>
<dbReference type="Pfam" id="PF22456">
    <property type="entry name" value="PqqF-like_C_4"/>
    <property type="match status" value="1"/>
</dbReference>
<dbReference type="InterPro" id="IPR011765">
    <property type="entry name" value="Pept_M16_N"/>
</dbReference>